<comment type="caution">
    <text evidence="2">The sequence shown here is derived from an EMBL/GenBank/DDBJ whole genome shotgun (WGS) entry which is preliminary data.</text>
</comment>
<sequence length="338" mass="37199">MLAPGLVVLNSAAKKSNGHSFQTFETCETDKIAECLTFPSVGGDNTIALIEDRIQPMGLNGLPIADSLTLGGQVDSSPSATSGNGMIINASTSPSRLEPPAPYILSHHASFEKEGLGLSKSRNRNRKWRPGRMVRRARKRRQQEQTFASSAEVGSTKSDPSVSYLDACQEGNNLVHDSSPSAELFCKNDASDAHLDLGETHQFQESKLAAVQEASRFCQSALRFKSKDLEPASAMSPAPVNIGSAGMLGQNNFRRPLFLDSLFQTGLLSDARRSRRRNRADEDENQSETCKLQLGAMEKHDQEDFNNRPLELNDTLCTWDSYERSSVQELGIKVRYVF</sequence>
<feature type="compositionally biased region" description="Basic residues" evidence="1">
    <location>
        <begin position="122"/>
        <end position="141"/>
    </location>
</feature>
<reference evidence="2" key="1">
    <citation type="submission" date="2018-11" db="EMBL/GenBank/DDBJ databases">
        <authorList>
            <consortium name="Pathogen Informatics"/>
        </authorList>
    </citation>
    <scope>NUCLEOTIDE SEQUENCE</scope>
</reference>
<keyword evidence="3" id="KW-1185">Reference proteome</keyword>
<protein>
    <submittedName>
        <fullName evidence="2">Uncharacterized protein</fullName>
    </submittedName>
</protein>
<feature type="compositionally biased region" description="Polar residues" evidence="1">
    <location>
        <begin position="144"/>
        <end position="161"/>
    </location>
</feature>
<name>A0A3S5FDU6_9PLAT</name>
<dbReference type="EMBL" id="CAAALY010049802">
    <property type="protein sequence ID" value="VEL21141.1"/>
    <property type="molecule type" value="Genomic_DNA"/>
</dbReference>
<feature type="region of interest" description="Disordered" evidence="1">
    <location>
        <begin position="122"/>
        <end position="161"/>
    </location>
</feature>
<dbReference type="Proteomes" id="UP000784294">
    <property type="component" value="Unassembled WGS sequence"/>
</dbReference>
<dbReference type="AlphaFoldDB" id="A0A3S5FDU6"/>
<evidence type="ECO:0000256" key="1">
    <source>
        <dbReference type="SAM" id="MobiDB-lite"/>
    </source>
</evidence>
<evidence type="ECO:0000313" key="2">
    <source>
        <dbReference type="EMBL" id="VEL21141.1"/>
    </source>
</evidence>
<gene>
    <name evidence="2" type="ORF">PXEA_LOCUS14581</name>
</gene>
<organism evidence="2 3">
    <name type="scientific">Protopolystoma xenopodis</name>
    <dbReference type="NCBI Taxonomy" id="117903"/>
    <lineage>
        <taxon>Eukaryota</taxon>
        <taxon>Metazoa</taxon>
        <taxon>Spiralia</taxon>
        <taxon>Lophotrochozoa</taxon>
        <taxon>Platyhelminthes</taxon>
        <taxon>Monogenea</taxon>
        <taxon>Polyopisthocotylea</taxon>
        <taxon>Polystomatidea</taxon>
        <taxon>Polystomatidae</taxon>
        <taxon>Protopolystoma</taxon>
    </lineage>
</organism>
<proteinExistence type="predicted"/>
<evidence type="ECO:0000313" key="3">
    <source>
        <dbReference type="Proteomes" id="UP000784294"/>
    </source>
</evidence>
<accession>A0A3S5FDU6</accession>